<reference evidence="8 9" key="1">
    <citation type="submission" date="2017-11" db="EMBL/GenBank/DDBJ databases">
        <title>Draft genome sequence of magnetotactic bacterium Magnetospirillum kuznetsovii LBB-42.</title>
        <authorList>
            <person name="Grouzdev D.S."/>
            <person name="Rysina M.S."/>
            <person name="Baslerov R.V."/>
            <person name="Koziaeva V."/>
        </authorList>
    </citation>
    <scope>NUCLEOTIDE SEQUENCE [LARGE SCALE GENOMIC DNA]</scope>
    <source>
        <strain evidence="8 9">LBB-42</strain>
    </source>
</reference>
<evidence type="ECO:0000259" key="6">
    <source>
        <dbReference type="PROSITE" id="PS51898"/>
    </source>
</evidence>
<evidence type="ECO:0000259" key="7">
    <source>
        <dbReference type="PROSITE" id="PS51900"/>
    </source>
</evidence>
<dbReference type="Pfam" id="PF20172">
    <property type="entry name" value="DUF6538"/>
    <property type="match status" value="1"/>
</dbReference>
<dbReference type="Pfam" id="PF00589">
    <property type="entry name" value="Phage_integrase"/>
    <property type="match status" value="1"/>
</dbReference>
<evidence type="ECO:0000256" key="2">
    <source>
        <dbReference type="ARBA" id="ARBA00022908"/>
    </source>
</evidence>
<gene>
    <name evidence="8" type="ORF">CU669_09210</name>
</gene>
<dbReference type="GO" id="GO:0003677">
    <property type="term" value="F:DNA binding"/>
    <property type="evidence" value="ECO:0007669"/>
    <property type="project" value="UniProtKB-UniRule"/>
</dbReference>
<dbReference type="InterPro" id="IPR044068">
    <property type="entry name" value="CB"/>
</dbReference>
<dbReference type="GO" id="GO:0006310">
    <property type="term" value="P:DNA recombination"/>
    <property type="evidence" value="ECO:0007669"/>
    <property type="project" value="UniProtKB-KW"/>
</dbReference>
<evidence type="ECO:0000256" key="5">
    <source>
        <dbReference type="PROSITE-ProRule" id="PRU01248"/>
    </source>
</evidence>
<feature type="domain" description="Tyr recombinase" evidence="6">
    <location>
        <begin position="246"/>
        <end position="427"/>
    </location>
</feature>
<evidence type="ECO:0000313" key="8">
    <source>
        <dbReference type="EMBL" id="RAU22291.1"/>
    </source>
</evidence>
<comment type="caution">
    <text evidence="8">The sequence shown here is derived from an EMBL/GenBank/DDBJ whole genome shotgun (WGS) entry which is preliminary data.</text>
</comment>
<dbReference type="InterPro" id="IPR010998">
    <property type="entry name" value="Integrase_recombinase_N"/>
</dbReference>
<keyword evidence="9" id="KW-1185">Reference proteome</keyword>
<dbReference type="RefSeq" id="WP_112143950.1">
    <property type="nucleotide sequence ID" value="NZ_PGTO01000005.1"/>
</dbReference>
<dbReference type="InterPro" id="IPR046668">
    <property type="entry name" value="DUF6538"/>
</dbReference>
<dbReference type="Gene3D" id="1.10.150.130">
    <property type="match status" value="1"/>
</dbReference>
<evidence type="ECO:0000256" key="4">
    <source>
        <dbReference type="ARBA" id="ARBA00023172"/>
    </source>
</evidence>
<keyword evidence="2" id="KW-0229">DNA integration</keyword>
<dbReference type="AlphaFoldDB" id="A0A364NYZ0"/>
<dbReference type="InterPro" id="IPR002104">
    <property type="entry name" value="Integrase_catalytic"/>
</dbReference>
<keyword evidence="4" id="KW-0233">DNA recombination</keyword>
<organism evidence="8 9">
    <name type="scientific">Paramagnetospirillum kuznetsovii</name>
    <dbReference type="NCBI Taxonomy" id="2053833"/>
    <lineage>
        <taxon>Bacteria</taxon>
        <taxon>Pseudomonadati</taxon>
        <taxon>Pseudomonadota</taxon>
        <taxon>Alphaproteobacteria</taxon>
        <taxon>Rhodospirillales</taxon>
        <taxon>Magnetospirillaceae</taxon>
        <taxon>Paramagnetospirillum</taxon>
    </lineage>
</organism>
<dbReference type="EMBL" id="PGTO01000005">
    <property type="protein sequence ID" value="RAU22291.1"/>
    <property type="molecule type" value="Genomic_DNA"/>
</dbReference>
<evidence type="ECO:0008006" key="10">
    <source>
        <dbReference type="Google" id="ProtNLM"/>
    </source>
</evidence>
<keyword evidence="3 5" id="KW-0238">DNA-binding</keyword>
<feature type="domain" description="Core-binding (CB)" evidence="7">
    <location>
        <begin position="140"/>
        <end position="218"/>
    </location>
</feature>
<protein>
    <recommendedName>
        <fullName evidence="10">Integrase</fullName>
    </recommendedName>
</protein>
<dbReference type="InterPro" id="IPR013762">
    <property type="entry name" value="Integrase-like_cat_sf"/>
</dbReference>
<dbReference type="PROSITE" id="PS51900">
    <property type="entry name" value="CB"/>
    <property type="match status" value="1"/>
</dbReference>
<accession>A0A364NYZ0</accession>
<dbReference type="PROSITE" id="PS51898">
    <property type="entry name" value="TYR_RECOMBINASE"/>
    <property type="match status" value="1"/>
</dbReference>
<dbReference type="InterPro" id="IPR011010">
    <property type="entry name" value="DNA_brk_join_enz"/>
</dbReference>
<dbReference type="GO" id="GO:0015074">
    <property type="term" value="P:DNA integration"/>
    <property type="evidence" value="ECO:0007669"/>
    <property type="project" value="UniProtKB-KW"/>
</dbReference>
<evidence type="ECO:0000256" key="3">
    <source>
        <dbReference type="ARBA" id="ARBA00023125"/>
    </source>
</evidence>
<evidence type="ECO:0000256" key="1">
    <source>
        <dbReference type="ARBA" id="ARBA00008857"/>
    </source>
</evidence>
<sequence>MYLEKRRRRWYAIHEIPEDVREIIGKGKQFFQSLETEDRKAAERRATPLKVRWLSEIEQARKGNREHIEQDAAYWRKVLRETPEEQREIVLDLIADETTTRVERAIERAGYVDYREDGAMDLPEVEEAQRFHAIATGKLVRLDEHLDEWVATLSGETKTNDMKRSTVLKFSETFPYVSDVKRKDIQRWVNALVQGEGKRVSTVRRSLSEVRGYWSYLVSIEAAPEDALPFEKLTLPKEGVKEAVKNERRAFAPEDVVKLLKAAEDDNDHQLADLIRLGMWTGARLEELCSLKLSKVGEGFFEVEDAKTPAGWRKVPIHSKLVPTMARLIEASEKAKDEYVMAGLSENKYGDRSNAIGKRFGRLKKEAGFGSQYVFHSIRHTVATMFKSLRVEEALAADILGHEHDKITFGRYASDQARMETLGPIMEMLSYPEV</sequence>
<comment type="similarity">
    <text evidence="1">Belongs to the 'phage' integrase family.</text>
</comment>
<dbReference type="Gene3D" id="1.10.443.10">
    <property type="entry name" value="Intergrase catalytic core"/>
    <property type="match status" value="1"/>
</dbReference>
<proteinExistence type="inferred from homology"/>
<name>A0A364NYZ0_9PROT</name>
<dbReference type="SUPFAM" id="SSF56349">
    <property type="entry name" value="DNA breaking-rejoining enzymes"/>
    <property type="match status" value="1"/>
</dbReference>
<dbReference type="PANTHER" id="PTHR30349">
    <property type="entry name" value="PHAGE INTEGRASE-RELATED"/>
    <property type="match status" value="1"/>
</dbReference>
<dbReference type="InterPro" id="IPR050090">
    <property type="entry name" value="Tyrosine_recombinase_XerCD"/>
</dbReference>
<dbReference type="Proteomes" id="UP000251075">
    <property type="component" value="Unassembled WGS sequence"/>
</dbReference>
<dbReference type="PANTHER" id="PTHR30349:SF41">
    <property type="entry name" value="INTEGRASE_RECOMBINASE PROTEIN MJ0367-RELATED"/>
    <property type="match status" value="1"/>
</dbReference>
<evidence type="ECO:0000313" key="9">
    <source>
        <dbReference type="Proteomes" id="UP000251075"/>
    </source>
</evidence>
<dbReference type="OrthoDB" id="9784724at2"/>